<keyword evidence="3" id="KW-0902">Two-component regulatory system</keyword>
<proteinExistence type="predicted"/>
<evidence type="ECO:0000256" key="4">
    <source>
        <dbReference type="SAM" id="MobiDB-lite"/>
    </source>
</evidence>
<keyword evidence="2 7" id="KW-0418">Kinase</keyword>
<feature type="compositionally biased region" description="Pro residues" evidence="4">
    <location>
        <begin position="431"/>
        <end position="447"/>
    </location>
</feature>
<evidence type="ECO:0000256" key="1">
    <source>
        <dbReference type="ARBA" id="ARBA00022679"/>
    </source>
</evidence>
<feature type="region of interest" description="Disordered" evidence="4">
    <location>
        <begin position="427"/>
        <end position="458"/>
    </location>
</feature>
<reference evidence="8" key="1">
    <citation type="journal article" date="2019" name="Int. J. Syst. Evol. Microbiol.">
        <title>The Global Catalogue of Microorganisms (GCM) 10K type strain sequencing project: providing services to taxonomists for standard genome sequencing and annotation.</title>
        <authorList>
            <consortium name="The Broad Institute Genomics Platform"/>
            <consortium name="The Broad Institute Genome Sequencing Center for Infectious Disease"/>
            <person name="Wu L."/>
            <person name="Ma J."/>
        </authorList>
    </citation>
    <scope>NUCLEOTIDE SEQUENCE [LARGE SCALE GENOMIC DNA]</scope>
    <source>
        <strain evidence="8">CCM 3243</strain>
    </source>
</reference>
<gene>
    <name evidence="7" type="ORF">ACFO3R_11970</name>
</gene>
<evidence type="ECO:0000256" key="2">
    <source>
        <dbReference type="ARBA" id="ARBA00022777"/>
    </source>
</evidence>
<dbReference type="InterPro" id="IPR036890">
    <property type="entry name" value="HATPase_C_sf"/>
</dbReference>
<dbReference type="CDD" id="cd16917">
    <property type="entry name" value="HATPase_UhpB-NarQ-NarX-like"/>
    <property type="match status" value="1"/>
</dbReference>
<evidence type="ECO:0000313" key="7">
    <source>
        <dbReference type="EMBL" id="MFC4187085.1"/>
    </source>
</evidence>
<dbReference type="RefSeq" id="WP_345495497.1">
    <property type="nucleotide sequence ID" value="NZ_BAAAYA010000012.1"/>
</dbReference>
<dbReference type="PANTHER" id="PTHR24421">
    <property type="entry name" value="NITRATE/NITRITE SENSOR PROTEIN NARX-RELATED"/>
    <property type="match status" value="1"/>
</dbReference>
<keyword evidence="5" id="KW-1133">Transmembrane helix</keyword>
<dbReference type="InterPro" id="IPR050482">
    <property type="entry name" value="Sensor_HK_TwoCompSys"/>
</dbReference>
<keyword evidence="5" id="KW-0812">Transmembrane</keyword>
<dbReference type="InterPro" id="IPR011712">
    <property type="entry name" value="Sig_transdc_His_kin_sub3_dim/P"/>
</dbReference>
<accession>A0ABV8N4P1</accession>
<protein>
    <submittedName>
        <fullName evidence="7">Sensor histidine kinase</fullName>
    </submittedName>
</protein>
<feature type="transmembrane region" description="Helical" evidence="5">
    <location>
        <begin position="68"/>
        <end position="86"/>
    </location>
</feature>
<feature type="transmembrane region" description="Helical" evidence="5">
    <location>
        <begin position="107"/>
        <end position="126"/>
    </location>
</feature>
<sequence length="458" mass="47524">MGPRPTGPALTGGPDAATPAGAPGHVPALPIQVNALQALCRQLFGFRLAMTALAAPFALTGVDDELGSWLVGAAVLVTVMVSYILMRDWERFGPVLLRHPTLLGADMLFGALLLFAATPGSTLSYVTVCTPLLAGLVYGWRGGAVFAVLQTVLLAAAYGVSQEAEADASALLVVGLCIMAGAVGSSLRGLLLRFGAASQALTETRARLAVSGAVEEERARLAREMHDSVAKTLHGLALAADGLAGTADRMDPLTVKHQAELVARSARRAAAESRELLSDLRRESGLDGGVDVLDELEARTADFARRYGVKAGFSRLGTGPVPLIPPAVARHALTIATEAMENAHRHAHPNYVAVSAGLVRDVVRISVYDDGEGLPAGTSLAGLKKAGHFGLVGMVERAASIGARIRIGRGKAARGTEVRLDLSLAAMGLAPPAPPTPTPPGRPPPLGRIPGQRSRNRD</sequence>
<dbReference type="Pfam" id="PF07730">
    <property type="entry name" value="HisKA_3"/>
    <property type="match status" value="1"/>
</dbReference>
<name>A0ABV8N4P1_9ACTN</name>
<dbReference type="Proteomes" id="UP001595871">
    <property type="component" value="Unassembled WGS sequence"/>
</dbReference>
<evidence type="ECO:0000313" key="8">
    <source>
        <dbReference type="Proteomes" id="UP001595871"/>
    </source>
</evidence>
<keyword evidence="5" id="KW-0472">Membrane</keyword>
<keyword evidence="8" id="KW-1185">Reference proteome</keyword>
<dbReference type="GO" id="GO:0016301">
    <property type="term" value="F:kinase activity"/>
    <property type="evidence" value="ECO:0007669"/>
    <property type="project" value="UniProtKB-KW"/>
</dbReference>
<evidence type="ECO:0000256" key="5">
    <source>
        <dbReference type="SAM" id="Phobius"/>
    </source>
</evidence>
<dbReference type="SUPFAM" id="SSF55874">
    <property type="entry name" value="ATPase domain of HSP90 chaperone/DNA topoisomerase II/histidine kinase"/>
    <property type="match status" value="1"/>
</dbReference>
<feature type="transmembrane region" description="Helical" evidence="5">
    <location>
        <begin position="44"/>
        <end position="62"/>
    </location>
</feature>
<dbReference type="EMBL" id="JBHSCF010000018">
    <property type="protein sequence ID" value="MFC4187085.1"/>
    <property type="molecule type" value="Genomic_DNA"/>
</dbReference>
<dbReference type="Gene3D" id="1.20.5.1930">
    <property type="match status" value="1"/>
</dbReference>
<feature type="transmembrane region" description="Helical" evidence="5">
    <location>
        <begin position="138"/>
        <end position="158"/>
    </location>
</feature>
<comment type="caution">
    <text evidence="7">The sequence shown here is derived from an EMBL/GenBank/DDBJ whole genome shotgun (WGS) entry which is preliminary data.</text>
</comment>
<organism evidence="7 8">
    <name type="scientific">Streptomyces flavovirens</name>
    <dbReference type="NCBI Taxonomy" id="52258"/>
    <lineage>
        <taxon>Bacteria</taxon>
        <taxon>Bacillati</taxon>
        <taxon>Actinomycetota</taxon>
        <taxon>Actinomycetes</taxon>
        <taxon>Kitasatosporales</taxon>
        <taxon>Streptomycetaceae</taxon>
        <taxon>Streptomyces</taxon>
    </lineage>
</organism>
<evidence type="ECO:0000259" key="6">
    <source>
        <dbReference type="Pfam" id="PF07730"/>
    </source>
</evidence>
<evidence type="ECO:0000256" key="3">
    <source>
        <dbReference type="ARBA" id="ARBA00023012"/>
    </source>
</evidence>
<feature type="domain" description="Signal transduction histidine kinase subgroup 3 dimerisation and phosphoacceptor" evidence="6">
    <location>
        <begin position="217"/>
        <end position="283"/>
    </location>
</feature>
<dbReference type="Gene3D" id="3.30.565.10">
    <property type="entry name" value="Histidine kinase-like ATPase, C-terminal domain"/>
    <property type="match status" value="1"/>
</dbReference>
<keyword evidence="1" id="KW-0808">Transferase</keyword>
<feature type="transmembrane region" description="Helical" evidence="5">
    <location>
        <begin position="170"/>
        <end position="191"/>
    </location>
</feature>